<keyword evidence="5 10" id="KW-0560">Oxidoreductase</keyword>
<evidence type="ECO:0000313" key="16">
    <source>
        <dbReference type="Proteomes" id="UP000219439"/>
    </source>
</evidence>
<dbReference type="Pfam" id="PF02770">
    <property type="entry name" value="Acyl-CoA_dh_M"/>
    <property type="match status" value="1"/>
</dbReference>
<evidence type="ECO:0000256" key="6">
    <source>
        <dbReference type="ARBA" id="ARBA00051388"/>
    </source>
</evidence>
<comment type="cofactor">
    <cofactor evidence="1 10">
        <name>FAD</name>
        <dbReference type="ChEBI" id="CHEBI:57692"/>
    </cofactor>
</comment>
<evidence type="ECO:0000259" key="14">
    <source>
        <dbReference type="Pfam" id="PF12806"/>
    </source>
</evidence>
<feature type="domain" description="Acetyl-CoA dehydrogenase-like C-terminal" evidence="14">
    <location>
        <begin position="476"/>
        <end position="583"/>
    </location>
</feature>
<dbReference type="EC" id="1.3.99.41" evidence="8"/>
<dbReference type="InterPro" id="IPR037069">
    <property type="entry name" value="AcylCoA_DH/ox_N_sf"/>
</dbReference>
<sequence length="589" mass="64217">MAYDAPMKDMLFSLEYLSNWSDVGDLPHYSHVDHDDIRAVLKEFARFCSELIAPLSSIGDEVGAQLVDNKVVLPEPFGIAYQEFVKMGWQRLTHSVDYGGMGFPGIVGAAATEMLNSADLSFGLCPLLTDGAIHLLDAQGSKMQKDRYLPKLISGEWSATMNLTEPQAGSDLGRICCKAKPVEGEVYRIFGTKIFITYGDHELSDNIIHLVLARTPGAAPGSKGLSLFIVPKYLESADGTYTKCNDIQCSSLEHKLGVRASPTAILEYEGAKGYLIGEEGHGLTYMFVMMMNARFAVGMQGVAISERAYQQALAFAAQRIQGRALDGSDSVAIKHHPDVRRMLMRMKALTEGCRALAYSLAGWMDLGKYGEDTQRPLAQSLAEFLAPLVKAYCTEKAVEITSLNIQIHGGMGFVEETGAAQLYRDARILPIYEGTTGIQANDFLRRKILHDGGGTACEFANLVAETERLLMTGSIKAKKISVQLQTARKSFETSLDWLLETAPKNMNAAFSGAHPFLMLTSNLATCWQLGRSVLVAEAKIRSNEDTEFMTSKVTTALFYAQHVLVDVMADGARVIAGVDNLIAANNSAA</sequence>
<comment type="function">
    <text evidence="7">Involved in the assimilation of dimethylsulphoniopropionate (DMSP), an important compound in the fixation of carbon in marine phytoplankton, by mediating the conversion of 3-(methylthio)propanoyl-CoA (MMPA-CoA) to 3-(methylthio)acryloyl-CoA (MTA-CoA).</text>
</comment>
<protein>
    <recommendedName>
        <fullName evidence="9">3-methylmercaptopropionyl-CoA dehydrogenase</fullName>
        <ecNumber evidence="8">1.3.99.41</ecNumber>
    </recommendedName>
</protein>
<evidence type="ECO:0000256" key="4">
    <source>
        <dbReference type="ARBA" id="ARBA00022827"/>
    </source>
</evidence>
<feature type="domain" description="Acyl-CoA oxidase/dehydrogenase middle" evidence="12">
    <location>
        <begin position="161"/>
        <end position="269"/>
    </location>
</feature>
<comment type="similarity">
    <text evidence="2 10">Belongs to the acyl-CoA dehydrogenase family.</text>
</comment>
<keyword evidence="3 10" id="KW-0285">Flavoprotein</keyword>
<dbReference type="InterPro" id="IPR009100">
    <property type="entry name" value="AcylCoA_DH/oxidase_NM_dom_sf"/>
</dbReference>
<dbReference type="GO" id="GO:0050660">
    <property type="term" value="F:flavin adenine dinucleotide binding"/>
    <property type="evidence" value="ECO:0007669"/>
    <property type="project" value="InterPro"/>
</dbReference>
<dbReference type="SUPFAM" id="SSF47203">
    <property type="entry name" value="Acyl-CoA dehydrogenase C-terminal domain-like"/>
    <property type="match status" value="1"/>
</dbReference>
<dbReference type="AlphaFoldDB" id="A0A285PNQ8"/>
<evidence type="ECO:0000313" key="15">
    <source>
        <dbReference type="EMBL" id="SNZ21541.1"/>
    </source>
</evidence>
<dbReference type="SUPFAM" id="SSF56645">
    <property type="entry name" value="Acyl-CoA dehydrogenase NM domain-like"/>
    <property type="match status" value="1"/>
</dbReference>
<dbReference type="InterPro" id="IPR006091">
    <property type="entry name" value="Acyl-CoA_Oxase/DH_mid-dom"/>
</dbReference>
<dbReference type="Pfam" id="PF02771">
    <property type="entry name" value="Acyl-CoA_dh_N"/>
    <property type="match status" value="1"/>
</dbReference>
<dbReference type="InterPro" id="IPR025878">
    <property type="entry name" value="Acyl-CoA_dh-like_C_dom"/>
</dbReference>
<reference evidence="15 16" key="1">
    <citation type="submission" date="2017-09" db="EMBL/GenBank/DDBJ databases">
        <authorList>
            <person name="Ehlers B."/>
            <person name="Leendertz F.H."/>
        </authorList>
    </citation>
    <scope>NUCLEOTIDE SEQUENCE [LARGE SCALE GENOMIC DNA]</scope>
    <source>
        <strain evidence="15 16">DSM 18289</strain>
    </source>
</reference>
<evidence type="ECO:0000256" key="9">
    <source>
        <dbReference type="ARBA" id="ARBA00069043"/>
    </source>
</evidence>
<dbReference type="OrthoDB" id="9807883at2"/>
<dbReference type="Pfam" id="PF00441">
    <property type="entry name" value="Acyl-CoA_dh_1"/>
    <property type="match status" value="1"/>
</dbReference>
<evidence type="ECO:0000256" key="10">
    <source>
        <dbReference type="RuleBase" id="RU362125"/>
    </source>
</evidence>
<dbReference type="InterPro" id="IPR036250">
    <property type="entry name" value="AcylCo_DH-like_C"/>
</dbReference>
<feature type="domain" description="Acyl-CoA dehydrogenase/oxidase N-terminal" evidence="13">
    <location>
        <begin position="36"/>
        <end position="156"/>
    </location>
</feature>
<evidence type="ECO:0000256" key="5">
    <source>
        <dbReference type="ARBA" id="ARBA00023002"/>
    </source>
</evidence>
<dbReference type="PANTHER" id="PTHR42803">
    <property type="entry name" value="ACYL-COA DEHYDROGENASE"/>
    <property type="match status" value="1"/>
</dbReference>
<evidence type="ECO:0000256" key="7">
    <source>
        <dbReference type="ARBA" id="ARBA00058683"/>
    </source>
</evidence>
<accession>A0A285PNQ8</accession>
<evidence type="ECO:0000259" key="13">
    <source>
        <dbReference type="Pfam" id="PF02771"/>
    </source>
</evidence>
<evidence type="ECO:0000259" key="12">
    <source>
        <dbReference type="Pfam" id="PF02770"/>
    </source>
</evidence>
<dbReference type="Gene3D" id="1.20.140.10">
    <property type="entry name" value="Butyryl-CoA Dehydrogenase, subunit A, domain 3"/>
    <property type="match status" value="1"/>
</dbReference>
<keyword evidence="4 10" id="KW-0274">FAD</keyword>
<dbReference type="GO" id="GO:0016627">
    <property type="term" value="F:oxidoreductase activity, acting on the CH-CH group of donors"/>
    <property type="evidence" value="ECO:0007669"/>
    <property type="project" value="InterPro"/>
</dbReference>
<dbReference type="Gene3D" id="1.10.540.10">
    <property type="entry name" value="Acyl-CoA dehydrogenase/oxidase, N-terminal domain"/>
    <property type="match status" value="1"/>
</dbReference>
<dbReference type="InterPro" id="IPR052166">
    <property type="entry name" value="Diverse_Acyl-CoA_DH"/>
</dbReference>
<name>A0A285PNQ8_9HYPH</name>
<proteinExistence type="inferred from homology"/>
<dbReference type="InterPro" id="IPR009075">
    <property type="entry name" value="AcylCo_DH/oxidase_C"/>
</dbReference>
<evidence type="ECO:0000256" key="3">
    <source>
        <dbReference type="ARBA" id="ARBA00022630"/>
    </source>
</evidence>
<dbReference type="InterPro" id="IPR046373">
    <property type="entry name" value="Acyl-CoA_Oxase/DH_mid-dom_sf"/>
</dbReference>
<keyword evidence="16" id="KW-1185">Reference proteome</keyword>
<organism evidence="15 16">
    <name type="scientific">Cohaesibacter gelatinilyticus</name>
    <dbReference type="NCBI Taxonomy" id="372072"/>
    <lineage>
        <taxon>Bacteria</taxon>
        <taxon>Pseudomonadati</taxon>
        <taxon>Pseudomonadota</taxon>
        <taxon>Alphaproteobacteria</taxon>
        <taxon>Hyphomicrobiales</taxon>
        <taxon>Cohaesibacteraceae</taxon>
    </lineage>
</organism>
<dbReference type="Gene3D" id="2.40.110.10">
    <property type="entry name" value="Butyryl-CoA Dehydrogenase, subunit A, domain 2"/>
    <property type="match status" value="1"/>
</dbReference>
<comment type="catalytic activity">
    <reaction evidence="6">
        <text>3-(methylsulfanyl)propanoyl-CoA + oxidized [electron-transfer flavoprotein] + H(+) = 3-(methylsulfanyl)acryloyl-CoA + reduced [electron-transfer flavoprotein]</text>
        <dbReference type="Rhea" id="RHEA:52612"/>
        <dbReference type="Rhea" id="RHEA-COMP:10685"/>
        <dbReference type="Rhea" id="RHEA-COMP:10686"/>
        <dbReference type="ChEBI" id="CHEBI:15378"/>
        <dbReference type="ChEBI" id="CHEBI:57692"/>
        <dbReference type="ChEBI" id="CHEBI:58307"/>
        <dbReference type="ChEBI" id="CHEBI:82815"/>
        <dbReference type="ChEBI" id="CHEBI:84994"/>
        <dbReference type="EC" id="1.3.99.41"/>
    </reaction>
    <physiologicalReaction direction="left-to-right" evidence="6">
        <dbReference type="Rhea" id="RHEA:52613"/>
    </physiologicalReaction>
</comment>
<evidence type="ECO:0000256" key="1">
    <source>
        <dbReference type="ARBA" id="ARBA00001974"/>
    </source>
</evidence>
<dbReference type="PANTHER" id="PTHR42803:SF1">
    <property type="entry name" value="BROAD-SPECIFICITY LINEAR ACYL-COA DEHYDROGENASE FADE5"/>
    <property type="match status" value="1"/>
</dbReference>
<gene>
    <name evidence="15" type="ORF">SAMN06265368_4663</name>
</gene>
<dbReference type="FunFam" id="2.40.110.10:FF:000031">
    <property type="entry name" value="Acyl-CoA dehydrogenase, putative"/>
    <property type="match status" value="1"/>
</dbReference>
<dbReference type="Pfam" id="PF12806">
    <property type="entry name" value="Acyl-CoA_dh_C"/>
    <property type="match status" value="1"/>
</dbReference>
<dbReference type="EMBL" id="OBEL01000009">
    <property type="protein sequence ID" value="SNZ21541.1"/>
    <property type="molecule type" value="Genomic_DNA"/>
</dbReference>
<evidence type="ECO:0000256" key="2">
    <source>
        <dbReference type="ARBA" id="ARBA00009347"/>
    </source>
</evidence>
<evidence type="ECO:0000259" key="11">
    <source>
        <dbReference type="Pfam" id="PF00441"/>
    </source>
</evidence>
<dbReference type="InterPro" id="IPR013786">
    <property type="entry name" value="AcylCoA_DH/ox_N"/>
</dbReference>
<dbReference type="Proteomes" id="UP000219439">
    <property type="component" value="Unassembled WGS sequence"/>
</dbReference>
<evidence type="ECO:0000256" key="8">
    <source>
        <dbReference type="ARBA" id="ARBA00066694"/>
    </source>
</evidence>
<feature type="domain" description="Acyl-CoA dehydrogenase/oxidase C-terminal" evidence="11">
    <location>
        <begin position="280"/>
        <end position="446"/>
    </location>
</feature>